<evidence type="ECO:0000259" key="1">
    <source>
        <dbReference type="Pfam" id="PF03454"/>
    </source>
</evidence>
<reference evidence="2 3" key="1">
    <citation type="submission" date="2019-01" db="EMBL/GenBank/DDBJ databases">
        <authorList>
            <person name="Li J."/>
        </authorList>
    </citation>
    <scope>NUCLEOTIDE SEQUENCE [LARGE SCALE GENOMIC DNA]</scope>
    <source>
        <strain evidence="2 3">CGMCC 4.7180</strain>
    </source>
</reference>
<dbReference type="Proteomes" id="UP000292881">
    <property type="component" value="Unassembled WGS sequence"/>
</dbReference>
<organism evidence="2 3">
    <name type="scientific">Agromyces binzhouensis</name>
    <dbReference type="NCBI Taxonomy" id="1817495"/>
    <lineage>
        <taxon>Bacteria</taxon>
        <taxon>Bacillati</taxon>
        <taxon>Actinomycetota</taxon>
        <taxon>Actinomycetes</taxon>
        <taxon>Micrococcales</taxon>
        <taxon>Microbacteriaceae</taxon>
        <taxon>Agromyces</taxon>
    </lineage>
</organism>
<dbReference type="GO" id="GO:0032324">
    <property type="term" value="P:molybdopterin cofactor biosynthetic process"/>
    <property type="evidence" value="ECO:0007669"/>
    <property type="project" value="InterPro"/>
</dbReference>
<accession>A0A4Q2J878</accession>
<gene>
    <name evidence="2" type="ORF">ESO86_15580</name>
</gene>
<name>A0A4Q2J878_9MICO</name>
<dbReference type="InterPro" id="IPR036688">
    <property type="entry name" value="MoeA_C_domain_IV_sf"/>
</dbReference>
<dbReference type="InterPro" id="IPR005111">
    <property type="entry name" value="MoeA_C_domain_IV"/>
</dbReference>
<dbReference type="Pfam" id="PF03454">
    <property type="entry name" value="MoeA_C"/>
    <property type="match status" value="1"/>
</dbReference>
<evidence type="ECO:0000313" key="2">
    <source>
        <dbReference type="EMBL" id="RXZ43412.1"/>
    </source>
</evidence>
<keyword evidence="3" id="KW-1185">Reference proteome</keyword>
<comment type="caution">
    <text evidence="2">The sequence shown here is derived from an EMBL/GenBank/DDBJ whole genome shotgun (WGS) entry which is preliminary data.</text>
</comment>
<feature type="non-terminal residue" evidence="2">
    <location>
        <position position="1"/>
    </location>
</feature>
<evidence type="ECO:0000313" key="3">
    <source>
        <dbReference type="Proteomes" id="UP000292881"/>
    </source>
</evidence>
<feature type="domain" description="MoeA C-terminal" evidence="1">
    <location>
        <begin position="2"/>
        <end position="39"/>
    </location>
</feature>
<protein>
    <recommendedName>
        <fullName evidence="1">MoeA C-terminal domain-containing protein</fullName>
    </recommendedName>
</protein>
<proteinExistence type="predicted"/>
<sequence>APVSHVGSGMLRGLAVADVVLVVPPGGVAAGASVEALPLPWSG</sequence>
<dbReference type="EMBL" id="SDPL01000452">
    <property type="protein sequence ID" value="RXZ43412.1"/>
    <property type="molecule type" value="Genomic_DNA"/>
</dbReference>
<dbReference type="RefSeq" id="WP_165308012.1">
    <property type="nucleotide sequence ID" value="NZ_SDPL01000452.1"/>
</dbReference>
<dbReference type="SUPFAM" id="SSF63867">
    <property type="entry name" value="MoeA C-terminal domain-like"/>
    <property type="match status" value="1"/>
</dbReference>
<dbReference type="AlphaFoldDB" id="A0A4Q2J878"/>